<reference evidence="2 3" key="1">
    <citation type="submission" date="2018-03" db="EMBL/GenBank/DDBJ databases">
        <title>Draft genome sequence of the first documented clinical Siccibacter turicensis isolate in Austria.</title>
        <authorList>
            <person name="Lepuschitz S."/>
            <person name="Pekard-Amenitsch S."/>
            <person name="Haunold R."/>
            <person name="Schill S."/>
            <person name="Mach R."/>
            <person name="Allerberger F."/>
            <person name="Ruppitsch W."/>
            <person name="Forsythe S.J."/>
        </authorList>
    </citation>
    <scope>NUCLEOTIDE SEQUENCE [LARGE SCALE GENOMIC DNA]</scope>
    <source>
        <strain evidence="2 3">6100069499-17</strain>
    </source>
</reference>
<dbReference type="RefSeq" id="WP_106876455.1">
    <property type="nucleotide sequence ID" value="NZ_DHYB01000001.1"/>
</dbReference>
<dbReference type="SUPFAM" id="SSF160719">
    <property type="entry name" value="gpW/gp25-like"/>
    <property type="match status" value="1"/>
</dbReference>
<gene>
    <name evidence="2" type="ORF">C7G83_05020</name>
</gene>
<accession>A0A2P8VMD0</accession>
<dbReference type="AlphaFoldDB" id="A0A2P8VMD0"/>
<evidence type="ECO:0000259" key="1">
    <source>
        <dbReference type="Pfam" id="PF04965"/>
    </source>
</evidence>
<comment type="caution">
    <text evidence="2">The sequence shown here is derived from an EMBL/GenBank/DDBJ whole genome shotgun (WGS) entry which is preliminary data.</text>
</comment>
<dbReference type="OrthoDB" id="119583at2"/>
<sequence>MGQKIKYLPTLLDRLLDDEPKSRREAPDKFHFDSRTMRAIVLRDVLAILNNTNIDDRLDEHRHKAVAGSVLNYGVSAVTGGWSNAHSWARIEAAVRNALTRFEPRIVPESLVVRPLLDKSNPSRYGVILFEIRALIYWEPWPVDLCFQGSWDSENQAIRLS</sequence>
<dbReference type="STRING" id="1388748.GCA_000463155_02954"/>
<protein>
    <submittedName>
        <fullName evidence="2">Type VI secretion system baseplate subunit TssE</fullName>
    </submittedName>
</protein>
<evidence type="ECO:0000313" key="3">
    <source>
        <dbReference type="Proteomes" id="UP000240212"/>
    </source>
</evidence>
<dbReference type="InterPro" id="IPR053176">
    <property type="entry name" value="T6SS_TssE1-like"/>
</dbReference>
<keyword evidence="3" id="KW-1185">Reference proteome</keyword>
<dbReference type="PANTHER" id="PTHR38595:SF1">
    <property type="entry name" value="TYPE VI SECRETION SYSTEM COMPONENT TSSE1"/>
    <property type="match status" value="1"/>
</dbReference>
<dbReference type="PANTHER" id="PTHR38595">
    <property type="entry name" value="CYTOPLASMIC PROTEIN-RELATED"/>
    <property type="match status" value="1"/>
</dbReference>
<organism evidence="2 3">
    <name type="scientific">Siccibacter turicensis</name>
    <dbReference type="NCBI Taxonomy" id="357233"/>
    <lineage>
        <taxon>Bacteria</taxon>
        <taxon>Pseudomonadati</taxon>
        <taxon>Pseudomonadota</taxon>
        <taxon>Gammaproteobacteria</taxon>
        <taxon>Enterobacterales</taxon>
        <taxon>Enterobacteriaceae</taxon>
        <taxon>Siccibacter</taxon>
    </lineage>
</organism>
<dbReference type="InterPro" id="IPR007048">
    <property type="entry name" value="IraD/Gp25-like"/>
</dbReference>
<dbReference type="EMBL" id="PYEP01000002">
    <property type="protein sequence ID" value="PSN08724.1"/>
    <property type="molecule type" value="Genomic_DNA"/>
</dbReference>
<dbReference type="Proteomes" id="UP000240212">
    <property type="component" value="Unassembled WGS sequence"/>
</dbReference>
<evidence type="ECO:0000313" key="2">
    <source>
        <dbReference type="EMBL" id="PSN08724.1"/>
    </source>
</evidence>
<name>A0A2P8VMD0_9ENTR</name>
<feature type="domain" description="IraD/Gp25-like" evidence="1">
    <location>
        <begin position="36"/>
        <end position="140"/>
    </location>
</feature>
<proteinExistence type="predicted"/>
<dbReference type="Pfam" id="PF04965">
    <property type="entry name" value="GPW_gp25"/>
    <property type="match status" value="1"/>
</dbReference>